<feature type="domain" description="Acyl-CoA thioesterase-like C-terminal" evidence="2">
    <location>
        <begin position="41"/>
        <end position="165"/>
    </location>
</feature>
<dbReference type="Pfam" id="PF20789">
    <property type="entry name" value="4HBT_3C"/>
    <property type="match status" value="1"/>
</dbReference>
<protein>
    <submittedName>
        <fullName evidence="3">Thioesterase family protein</fullName>
    </submittedName>
</protein>
<reference evidence="3 4" key="1">
    <citation type="submission" date="2020-08" db="EMBL/GenBank/DDBJ databases">
        <title>A novel species.</title>
        <authorList>
            <person name="Gao J."/>
        </authorList>
    </citation>
    <scope>NUCLEOTIDE SEQUENCE [LARGE SCALE GENOMIC DNA]</scope>
    <source>
        <strain evidence="3 4">CRXT-G-22</strain>
    </source>
</reference>
<dbReference type="Proteomes" id="UP000516052">
    <property type="component" value="Chromosome"/>
</dbReference>
<accession>A0A7H0ITN7</accession>
<dbReference type="InterPro" id="IPR003703">
    <property type="entry name" value="Acyl_CoA_thio"/>
</dbReference>
<dbReference type="InterPro" id="IPR029069">
    <property type="entry name" value="HotDog_dom_sf"/>
</dbReference>
<name>A0A7H0ITN7_9ACTN</name>
<evidence type="ECO:0000313" key="4">
    <source>
        <dbReference type="Proteomes" id="UP000516052"/>
    </source>
</evidence>
<organism evidence="3 4">
    <name type="scientific">Streptomyces roseirectus</name>
    <dbReference type="NCBI Taxonomy" id="2768066"/>
    <lineage>
        <taxon>Bacteria</taxon>
        <taxon>Bacillati</taxon>
        <taxon>Actinomycetota</taxon>
        <taxon>Actinomycetes</taxon>
        <taxon>Kitasatosporales</taxon>
        <taxon>Streptomycetaceae</taxon>
        <taxon>Streptomyces</taxon>
    </lineage>
</organism>
<dbReference type="Gene3D" id="2.40.160.210">
    <property type="entry name" value="Acyl-CoA thioesterase, double hotdog domain"/>
    <property type="match status" value="2"/>
</dbReference>
<dbReference type="GO" id="GO:0009062">
    <property type="term" value="P:fatty acid catabolic process"/>
    <property type="evidence" value="ECO:0007669"/>
    <property type="project" value="TreeGrafter"/>
</dbReference>
<dbReference type="CDD" id="cd03444">
    <property type="entry name" value="Thioesterase_II_repeat1"/>
    <property type="match status" value="1"/>
</dbReference>
<dbReference type="PANTHER" id="PTHR11066">
    <property type="entry name" value="ACYL-COA THIOESTERASE"/>
    <property type="match status" value="1"/>
</dbReference>
<dbReference type="EMBL" id="CP060828">
    <property type="protein sequence ID" value="QNP76153.1"/>
    <property type="molecule type" value="Genomic_DNA"/>
</dbReference>
<dbReference type="SUPFAM" id="SSF54637">
    <property type="entry name" value="Thioesterase/thiol ester dehydrase-isomerase"/>
    <property type="match status" value="1"/>
</dbReference>
<comment type="similarity">
    <text evidence="1">Belongs to the C/M/P thioester hydrolase family.</text>
</comment>
<evidence type="ECO:0000313" key="3">
    <source>
        <dbReference type="EMBL" id="QNP76153.1"/>
    </source>
</evidence>
<sequence length="174" mass="18667">MECCLSGPARYAGRNPPPARGFDQRVFGGHLLAQPLLATARTVDADRVTNDGTRLADPAPSCFWFRAAPTPRGDQNTQRAILSFASDRSPLPVVHHTRGELDGHGHRAVPSVDHTMWFHSDVHAGERLLYVQDSPYSTAGTALARGLVHRADGVPAATVVQQGIIPGNPPRATP</sequence>
<evidence type="ECO:0000256" key="1">
    <source>
        <dbReference type="ARBA" id="ARBA00006538"/>
    </source>
</evidence>
<dbReference type="GO" id="GO:0047617">
    <property type="term" value="F:fatty acyl-CoA hydrolase activity"/>
    <property type="evidence" value="ECO:0007669"/>
    <property type="project" value="InterPro"/>
</dbReference>
<proteinExistence type="inferred from homology"/>
<dbReference type="GO" id="GO:0006637">
    <property type="term" value="P:acyl-CoA metabolic process"/>
    <property type="evidence" value="ECO:0007669"/>
    <property type="project" value="InterPro"/>
</dbReference>
<dbReference type="PANTHER" id="PTHR11066:SF34">
    <property type="entry name" value="ACYL-COENZYME A THIOESTERASE 8"/>
    <property type="match status" value="1"/>
</dbReference>
<dbReference type="KEGG" id="sroi:IAG44_39485"/>
<dbReference type="InterPro" id="IPR042171">
    <property type="entry name" value="Acyl-CoA_hotdog"/>
</dbReference>
<keyword evidence="4" id="KW-1185">Reference proteome</keyword>
<dbReference type="InterPro" id="IPR049450">
    <property type="entry name" value="ACOT8-like_C"/>
</dbReference>
<gene>
    <name evidence="3" type="ORF">IAG44_39485</name>
</gene>
<evidence type="ECO:0000259" key="2">
    <source>
        <dbReference type="Pfam" id="PF20789"/>
    </source>
</evidence>
<dbReference type="AlphaFoldDB" id="A0A7H0ITN7"/>